<feature type="transmembrane region" description="Helical" evidence="9">
    <location>
        <begin position="420"/>
        <end position="441"/>
    </location>
</feature>
<evidence type="ECO:0000313" key="10">
    <source>
        <dbReference type="EMBL" id="PZR03363.1"/>
    </source>
</evidence>
<feature type="region of interest" description="Disordered" evidence="8">
    <location>
        <begin position="587"/>
        <end position="615"/>
    </location>
</feature>
<accession>A0A2W5SRC1</accession>
<dbReference type="Proteomes" id="UP000249432">
    <property type="component" value="Unassembled WGS sequence"/>
</dbReference>
<dbReference type="Pfam" id="PF26314">
    <property type="entry name" value="MptA_B_family"/>
    <property type="match status" value="1"/>
</dbReference>
<dbReference type="RefSeq" id="WP_303735611.1">
    <property type="nucleotide sequence ID" value="NZ_CAKZHK010000009.1"/>
</dbReference>
<sequence>MGTRGPSFFHRLLDISRREFSSVVPEFGVAGSRSAEGFLGEGPARPRLKRFGVSDLRRFALLRWLGTFGSVLIMIGGWGAGAMPVVDNTLWDFPIANLMGRMFLTSTVLVFVGIGFLVTAWALMGYFALAGPREHGHGWATAPVMVRTFVAWVIPLGFTAPLFTQDIYSYIAQGAIAARGLNPYQGGPVDLLGVADPLARSVPLVWSHSPSPYGPVAIMGGQVISWLTNENIIAAVFLYRLVSIIGLTLCAWAVIKLARRCGVEASAALWLGVLNPLSLLHLVGGIHNESIMLGLLMVGMEWCFRAFERLLDESPSGSELPSLVSVEPTTSASTLFTRRSILYFVAGVGAICCAIMVKVTSIVALGFVWVTLIRSIHRKHAWLLATVIVESLLVFFVVGLSFASGLGLQWLTVQGGAADIVSWMSITTLLGIFAGFLGSLLGLGDHTEAMTSFIHVVGLAVAALWMVRMLVATYRGRLHPVGGYGVGMLVLVFLFPVVHPWYALWAIIPLAAWANRALFRNTTVIYSIILSFFVLPRGLKLPAWSVTQTYIVAAVSFAVLVALGYFILKVIEVRSPGIVLGHQDPAHTPKAKFSRSTHHKTTKNTDNRDRSRSLR</sequence>
<feature type="transmembrane region" description="Helical" evidence="9">
    <location>
        <begin position="232"/>
        <end position="255"/>
    </location>
</feature>
<feature type="transmembrane region" description="Helical" evidence="9">
    <location>
        <begin position="517"/>
        <end position="535"/>
    </location>
</feature>
<keyword evidence="5 9" id="KW-1133">Transmembrane helix</keyword>
<dbReference type="GO" id="GO:0016020">
    <property type="term" value="C:membrane"/>
    <property type="evidence" value="ECO:0007669"/>
    <property type="project" value="UniProtKB-SubCell"/>
</dbReference>
<feature type="transmembrane region" description="Helical" evidence="9">
    <location>
        <begin position="341"/>
        <end position="370"/>
    </location>
</feature>
<feature type="transmembrane region" description="Helical" evidence="9">
    <location>
        <begin position="382"/>
        <end position="408"/>
    </location>
</feature>
<comment type="subcellular location">
    <subcellularLocation>
        <location evidence="1">Membrane</location>
        <topology evidence="1">Multi-pass membrane protein</topology>
    </subcellularLocation>
</comment>
<feature type="compositionally biased region" description="Basic residues" evidence="8">
    <location>
        <begin position="589"/>
        <end position="602"/>
    </location>
</feature>
<feature type="compositionally biased region" description="Basic and acidic residues" evidence="8">
    <location>
        <begin position="603"/>
        <end position="615"/>
    </location>
</feature>
<feature type="transmembrane region" description="Helical" evidence="9">
    <location>
        <begin position="60"/>
        <end position="83"/>
    </location>
</feature>
<reference evidence="10 11" key="1">
    <citation type="submission" date="2017-08" db="EMBL/GenBank/DDBJ databases">
        <title>Infants hospitalized years apart are colonized by the same room-sourced microbial strains.</title>
        <authorList>
            <person name="Brooks B."/>
            <person name="Olm M.R."/>
            <person name="Firek B.A."/>
            <person name="Baker R."/>
            <person name="Thomas B.C."/>
            <person name="Morowitz M.J."/>
            <person name="Banfield J.F."/>
        </authorList>
    </citation>
    <scope>NUCLEOTIDE SEQUENCE [LARGE SCALE GENOMIC DNA]</scope>
    <source>
        <strain evidence="10">S2_003_000_R1_3</strain>
    </source>
</reference>
<evidence type="ECO:0000256" key="9">
    <source>
        <dbReference type="SAM" id="Phobius"/>
    </source>
</evidence>
<evidence type="ECO:0000256" key="3">
    <source>
        <dbReference type="ARBA" id="ARBA00022679"/>
    </source>
</evidence>
<evidence type="ECO:0000256" key="2">
    <source>
        <dbReference type="ARBA" id="ARBA00022676"/>
    </source>
</evidence>
<dbReference type="GO" id="GO:0016757">
    <property type="term" value="F:glycosyltransferase activity"/>
    <property type="evidence" value="ECO:0007669"/>
    <property type="project" value="UniProtKB-KW"/>
</dbReference>
<keyword evidence="2" id="KW-0328">Glycosyltransferase</keyword>
<evidence type="ECO:0000256" key="8">
    <source>
        <dbReference type="SAM" id="MobiDB-lite"/>
    </source>
</evidence>
<comment type="caution">
    <text evidence="10">The sequence shown here is derived from an EMBL/GenBank/DDBJ whole genome shotgun (WGS) entry which is preliminary data.</text>
</comment>
<evidence type="ECO:0000313" key="11">
    <source>
        <dbReference type="Proteomes" id="UP000249432"/>
    </source>
</evidence>
<feature type="transmembrane region" description="Helical" evidence="9">
    <location>
        <begin position="267"/>
        <end position="287"/>
    </location>
</feature>
<keyword evidence="4 9" id="KW-0812">Transmembrane</keyword>
<gene>
    <name evidence="10" type="ORF">DI525_10305</name>
</gene>
<feature type="transmembrane region" description="Helical" evidence="9">
    <location>
        <begin position="547"/>
        <end position="568"/>
    </location>
</feature>
<dbReference type="AlphaFoldDB" id="A0A2W5SRC1"/>
<feature type="transmembrane region" description="Helical" evidence="9">
    <location>
        <begin position="483"/>
        <end position="505"/>
    </location>
</feature>
<keyword evidence="3 10" id="KW-0808">Transferase</keyword>
<feature type="transmembrane region" description="Helical" evidence="9">
    <location>
        <begin position="103"/>
        <end position="127"/>
    </location>
</feature>
<name>A0A2W5SRC1_9CORY</name>
<dbReference type="InterPro" id="IPR049829">
    <property type="entry name" value="MptA/B-like"/>
</dbReference>
<feature type="transmembrane region" description="Helical" evidence="9">
    <location>
        <begin position="453"/>
        <end position="471"/>
    </location>
</feature>
<evidence type="ECO:0000256" key="6">
    <source>
        <dbReference type="ARBA" id="ARBA00023136"/>
    </source>
</evidence>
<comment type="similarity">
    <text evidence="7">Belongs to the MptA/B family.</text>
</comment>
<evidence type="ECO:0000256" key="1">
    <source>
        <dbReference type="ARBA" id="ARBA00004141"/>
    </source>
</evidence>
<evidence type="ECO:0000256" key="7">
    <source>
        <dbReference type="ARBA" id="ARBA00043987"/>
    </source>
</evidence>
<dbReference type="EMBL" id="QFRA01000043">
    <property type="protein sequence ID" value="PZR03363.1"/>
    <property type="molecule type" value="Genomic_DNA"/>
</dbReference>
<keyword evidence="6 9" id="KW-0472">Membrane</keyword>
<organism evidence="10 11">
    <name type="scientific">Corynebacterium kroppenstedtii</name>
    <dbReference type="NCBI Taxonomy" id="161879"/>
    <lineage>
        <taxon>Bacteria</taxon>
        <taxon>Bacillati</taxon>
        <taxon>Actinomycetota</taxon>
        <taxon>Actinomycetes</taxon>
        <taxon>Mycobacteriales</taxon>
        <taxon>Corynebacteriaceae</taxon>
        <taxon>Corynebacterium</taxon>
    </lineage>
</organism>
<protein>
    <submittedName>
        <fullName evidence="10">Alpha 1,6 mannopyranosyltransferase</fullName>
    </submittedName>
</protein>
<feature type="transmembrane region" description="Helical" evidence="9">
    <location>
        <begin position="139"/>
        <end position="158"/>
    </location>
</feature>
<proteinExistence type="inferred from homology"/>
<evidence type="ECO:0000256" key="4">
    <source>
        <dbReference type="ARBA" id="ARBA00022692"/>
    </source>
</evidence>
<evidence type="ECO:0000256" key="5">
    <source>
        <dbReference type="ARBA" id="ARBA00022989"/>
    </source>
</evidence>
<dbReference type="NCBIfam" id="NF038066">
    <property type="entry name" value="MptB"/>
    <property type="match status" value="1"/>
</dbReference>